<proteinExistence type="inferred from homology"/>
<reference evidence="7" key="1">
    <citation type="journal article" date="2023" name="Mol. Biol. Evol.">
        <title>Third-Generation Sequencing Reveals the Adaptive Role of the Epigenome in Three Deep-Sea Polychaetes.</title>
        <authorList>
            <person name="Perez M."/>
            <person name="Aroh O."/>
            <person name="Sun Y."/>
            <person name="Lan Y."/>
            <person name="Juniper S.K."/>
            <person name="Young C.R."/>
            <person name="Angers B."/>
            <person name="Qian P.Y."/>
        </authorList>
    </citation>
    <scope>NUCLEOTIDE SEQUENCE</scope>
    <source>
        <strain evidence="7">R07B-5</strain>
    </source>
</reference>
<evidence type="ECO:0000313" key="7">
    <source>
        <dbReference type="EMBL" id="KAK2181103.1"/>
    </source>
</evidence>
<dbReference type="SUPFAM" id="SSF53383">
    <property type="entry name" value="PLP-dependent transferases"/>
    <property type="match status" value="1"/>
</dbReference>
<evidence type="ECO:0000256" key="5">
    <source>
        <dbReference type="PIRSR" id="PIRSR017617-1"/>
    </source>
</evidence>
<evidence type="ECO:0000256" key="1">
    <source>
        <dbReference type="ARBA" id="ARBA00001933"/>
    </source>
</evidence>
<evidence type="ECO:0000256" key="3">
    <source>
        <dbReference type="ARBA" id="ARBA00022898"/>
    </source>
</evidence>
<dbReference type="Proteomes" id="UP001209878">
    <property type="component" value="Unassembled WGS sequence"/>
</dbReference>
<evidence type="ECO:0000256" key="4">
    <source>
        <dbReference type="ARBA" id="ARBA00023239"/>
    </source>
</evidence>
<name>A0AAD9NUG1_RIDPI</name>
<organism evidence="7 8">
    <name type="scientific">Ridgeia piscesae</name>
    <name type="common">Tubeworm</name>
    <dbReference type="NCBI Taxonomy" id="27915"/>
    <lineage>
        <taxon>Eukaryota</taxon>
        <taxon>Metazoa</taxon>
        <taxon>Spiralia</taxon>
        <taxon>Lophotrochozoa</taxon>
        <taxon>Annelida</taxon>
        <taxon>Polychaeta</taxon>
        <taxon>Sedentaria</taxon>
        <taxon>Canalipalpata</taxon>
        <taxon>Sabellida</taxon>
        <taxon>Siboglinidae</taxon>
        <taxon>Ridgeia</taxon>
    </lineage>
</organism>
<comment type="caution">
    <text evidence="7">The sequence shown here is derived from an EMBL/GenBank/DDBJ whole genome shotgun (WGS) entry which is preliminary data.</text>
</comment>
<comment type="cofactor">
    <cofactor evidence="1">
        <name>pyridoxal 5'-phosphate</name>
        <dbReference type="ChEBI" id="CHEBI:597326"/>
    </cofactor>
</comment>
<accession>A0AAD9NUG1</accession>
<comment type="similarity">
    <text evidence="2">Belongs to the threonine aldolase family.</text>
</comment>
<sequence>MAVRLFALKPECFPKLTGWATLSWRTCIYERVREAAKKQARVYAVDLRSDVLTKPTPAMRQAIMDATMDDDVFGEDATVNTLQQNVADMFNKESALFVPSGTMANLIAVLSHCNTRGLEVLLGHQSHQMIYEQGGLATLGGVHPRTMFNLPDGTFDLDHIESNIRPENDSHQPVTGLICVEDTHNVCGGVVLPLDFLTKLRKIADDHKLPVHMDGARLMNASAALDIEPKKIVESIDSVSLGFSKGLGAPVGSIIAGSGDFIRRAVRLRKALVGGMRQPGLLAAAAMVSLDDMIPRLKTDHNHTRMIAEAIMKASHGLVHVDLNRVQTNIVLIEMLKGFSAQFFLNRLEEVTEQEEKDIGESISVGGHPSTHWVARLVVHSSVAAKDVEAAIKKITYVLEEMSHMDPEKTYVHNSRLM</sequence>
<dbReference type="AlphaFoldDB" id="A0AAD9NUG1"/>
<dbReference type="Gene3D" id="3.90.1150.10">
    <property type="entry name" value="Aspartate Aminotransferase, domain 1"/>
    <property type="match status" value="1"/>
</dbReference>
<keyword evidence="4" id="KW-0456">Lyase</keyword>
<dbReference type="Gene3D" id="3.40.640.10">
    <property type="entry name" value="Type I PLP-dependent aspartate aminotransferase-like (Major domain)"/>
    <property type="match status" value="1"/>
</dbReference>
<protein>
    <recommendedName>
        <fullName evidence="6">Aromatic amino acid beta-eliminating lyase/threonine aldolase domain-containing protein</fullName>
    </recommendedName>
</protein>
<evidence type="ECO:0000256" key="2">
    <source>
        <dbReference type="ARBA" id="ARBA00006966"/>
    </source>
</evidence>
<dbReference type="InterPro" id="IPR001597">
    <property type="entry name" value="ArAA_b-elim_lyase/Thr_aldolase"/>
</dbReference>
<dbReference type="NCBIfam" id="NF041359">
    <property type="entry name" value="GntG_guanitoxin"/>
    <property type="match status" value="1"/>
</dbReference>
<dbReference type="GO" id="GO:0006545">
    <property type="term" value="P:glycine biosynthetic process"/>
    <property type="evidence" value="ECO:0007669"/>
    <property type="project" value="TreeGrafter"/>
</dbReference>
<dbReference type="PANTHER" id="PTHR48097">
    <property type="entry name" value="L-THREONINE ALDOLASE-RELATED"/>
    <property type="match status" value="1"/>
</dbReference>
<keyword evidence="8" id="KW-1185">Reference proteome</keyword>
<evidence type="ECO:0000313" key="8">
    <source>
        <dbReference type="Proteomes" id="UP001209878"/>
    </source>
</evidence>
<dbReference type="PIRSF" id="PIRSF017617">
    <property type="entry name" value="Thr_aldolase"/>
    <property type="match status" value="1"/>
</dbReference>
<feature type="modified residue" description="N6-(pyridoxal phosphate)lysine" evidence="5">
    <location>
        <position position="245"/>
    </location>
</feature>
<dbReference type="InterPro" id="IPR015424">
    <property type="entry name" value="PyrdxlP-dep_Trfase"/>
</dbReference>
<dbReference type="GO" id="GO:0005829">
    <property type="term" value="C:cytosol"/>
    <property type="evidence" value="ECO:0007669"/>
    <property type="project" value="TreeGrafter"/>
</dbReference>
<dbReference type="InterPro" id="IPR023603">
    <property type="entry name" value="Low_specificity_L-TA-like"/>
</dbReference>
<dbReference type="GO" id="GO:0006567">
    <property type="term" value="P:L-threonine catabolic process"/>
    <property type="evidence" value="ECO:0007669"/>
    <property type="project" value="TreeGrafter"/>
</dbReference>
<dbReference type="EMBL" id="JAODUO010000410">
    <property type="protein sequence ID" value="KAK2181103.1"/>
    <property type="molecule type" value="Genomic_DNA"/>
</dbReference>
<keyword evidence="3" id="KW-0663">Pyridoxal phosphate</keyword>
<feature type="domain" description="Aromatic amino acid beta-eliminating lyase/threonine aldolase" evidence="6">
    <location>
        <begin position="46"/>
        <end position="333"/>
    </location>
</feature>
<gene>
    <name evidence="7" type="ORF">NP493_410g00023</name>
</gene>
<dbReference type="InterPro" id="IPR015422">
    <property type="entry name" value="PyrdxlP-dep_Trfase_small"/>
</dbReference>
<evidence type="ECO:0000259" key="6">
    <source>
        <dbReference type="Pfam" id="PF01212"/>
    </source>
</evidence>
<dbReference type="InterPro" id="IPR015421">
    <property type="entry name" value="PyrdxlP-dep_Trfase_major"/>
</dbReference>
<dbReference type="Pfam" id="PF01212">
    <property type="entry name" value="Beta_elim_lyase"/>
    <property type="match status" value="1"/>
</dbReference>
<dbReference type="FunFam" id="3.40.640.10:FF:000030">
    <property type="entry name" value="Low-specificity L-threonine aldolase"/>
    <property type="match status" value="1"/>
</dbReference>
<dbReference type="PANTHER" id="PTHR48097:SF9">
    <property type="entry name" value="L-THREONINE ALDOLASE"/>
    <property type="match status" value="1"/>
</dbReference>
<dbReference type="GO" id="GO:0008732">
    <property type="term" value="F:L-allo-threonine aldolase activity"/>
    <property type="evidence" value="ECO:0007669"/>
    <property type="project" value="TreeGrafter"/>
</dbReference>